<gene>
    <name evidence="1" type="ORF">CGOC_LOCUS6598</name>
</gene>
<dbReference type="Proteomes" id="UP000271889">
    <property type="component" value="Unassembled WGS sequence"/>
</dbReference>
<reference evidence="1 2" key="1">
    <citation type="submission" date="2018-11" db="EMBL/GenBank/DDBJ databases">
        <authorList>
            <consortium name="Pathogen Informatics"/>
        </authorList>
    </citation>
    <scope>NUCLEOTIDE SEQUENCE [LARGE SCALE GENOMIC DNA]</scope>
</reference>
<accession>A0A3P6TV96</accession>
<evidence type="ECO:0000313" key="2">
    <source>
        <dbReference type="Proteomes" id="UP000271889"/>
    </source>
</evidence>
<protein>
    <submittedName>
        <fullName evidence="1">Uncharacterized protein</fullName>
    </submittedName>
</protein>
<organism evidence="1 2">
    <name type="scientific">Cylicostephanus goldi</name>
    <name type="common">Nematode worm</name>
    <dbReference type="NCBI Taxonomy" id="71465"/>
    <lineage>
        <taxon>Eukaryota</taxon>
        <taxon>Metazoa</taxon>
        <taxon>Ecdysozoa</taxon>
        <taxon>Nematoda</taxon>
        <taxon>Chromadorea</taxon>
        <taxon>Rhabditida</taxon>
        <taxon>Rhabditina</taxon>
        <taxon>Rhabditomorpha</taxon>
        <taxon>Strongyloidea</taxon>
        <taxon>Strongylidae</taxon>
        <taxon>Cylicostephanus</taxon>
    </lineage>
</organism>
<dbReference type="EMBL" id="UYRV01021796">
    <property type="protein sequence ID" value="VDK70258.1"/>
    <property type="molecule type" value="Genomic_DNA"/>
</dbReference>
<dbReference type="OrthoDB" id="10419344at2759"/>
<evidence type="ECO:0000313" key="1">
    <source>
        <dbReference type="EMBL" id="VDK70258.1"/>
    </source>
</evidence>
<proteinExistence type="predicted"/>
<dbReference type="AlphaFoldDB" id="A0A3P6TV96"/>
<name>A0A3P6TV96_CYLGO</name>
<keyword evidence="2" id="KW-1185">Reference proteome</keyword>
<sequence>MVYIKVRGVYEKTLQDESATWEIIKEQQDKLLSTLSDAEKKEFTDLVERFTAKAEEDRVLHGHRYVNKMFSFTFGEILPRYTLSEIPPP</sequence>